<dbReference type="CDD" id="cd01948">
    <property type="entry name" value="EAL"/>
    <property type="match status" value="1"/>
</dbReference>
<protein>
    <submittedName>
        <fullName evidence="2">EAL domain, c-di-GMP-specific phosphodiesterase class I (Or its enzymatically inactive variant)</fullName>
    </submittedName>
</protein>
<dbReference type="SUPFAM" id="SSF141868">
    <property type="entry name" value="EAL domain-like"/>
    <property type="match status" value="1"/>
</dbReference>
<dbReference type="InterPro" id="IPR029151">
    <property type="entry name" value="Sensor-like_sf"/>
</dbReference>
<reference evidence="2 3" key="1">
    <citation type="submission" date="2016-11" db="EMBL/GenBank/DDBJ databases">
        <authorList>
            <person name="Jaros S."/>
            <person name="Januszkiewicz K."/>
            <person name="Wedrychowicz H."/>
        </authorList>
    </citation>
    <scope>NUCLEOTIDE SEQUENCE [LARGE SCALE GENOMIC DNA]</scope>
    <source>
        <strain evidence="2 3">DSM 6191</strain>
    </source>
</reference>
<dbReference type="CDD" id="cd18773">
    <property type="entry name" value="PDC1_HK_sensor"/>
    <property type="match status" value="1"/>
</dbReference>
<dbReference type="Proteomes" id="UP000184241">
    <property type="component" value="Unassembled WGS sequence"/>
</dbReference>
<evidence type="ECO:0000259" key="1">
    <source>
        <dbReference type="PROSITE" id="PS50883"/>
    </source>
</evidence>
<evidence type="ECO:0000313" key="2">
    <source>
        <dbReference type="EMBL" id="SHI79216.1"/>
    </source>
</evidence>
<dbReference type="PROSITE" id="PS50883">
    <property type="entry name" value="EAL"/>
    <property type="match status" value="1"/>
</dbReference>
<feature type="domain" description="EAL" evidence="1">
    <location>
        <begin position="1"/>
        <end position="253"/>
    </location>
</feature>
<dbReference type="SUPFAM" id="SSF103190">
    <property type="entry name" value="Sensory domain-like"/>
    <property type="match status" value="1"/>
</dbReference>
<accession>A0A1M6E160</accession>
<dbReference type="SMART" id="SM00052">
    <property type="entry name" value="EAL"/>
    <property type="match status" value="1"/>
</dbReference>
<dbReference type="InterPro" id="IPR050706">
    <property type="entry name" value="Cyclic-di-GMP_PDE-like"/>
</dbReference>
<dbReference type="RefSeq" id="WP_073022655.1">
    <property type="nucleotide sequence ID" value="NZ_FQXU01000020.1"/>
</dbReference>
<dbReference type="Gene3D" id="3.20.20.450">
    <property type="entry name" value="EAL domain"/>
    <property type="match status" value="1"/>
</dbReference>
<evidence type="ECO:0000313" key="3">
    <source>
        <dbReference type="Proteomes" id="UP000184241"/>
    </source>
</evidence>
<dbReference type="InterPro" id="IPR035919">
    <property type="entry name" value="EAL_sf"/>
</dbReference>
<sequence length="411" mass="47068">MDIKLDVLENIIEQKDIEVHYQPIVSIRKKTVIGLEGLSRGVFENELIDPLTLFKKASKEKLNVQLDRICREKVAEGFKDIYKKNKDLLLFMNIDISTMTNETVGSGFLINLVQECQIRPESVVLEFVESKVSDVEALKRFVDSYRSYGFLIALDDVGSGHSNLDRIAIAQPDIVKIDGVIVRDIHLDYYKQEVFKSLVSLSKNLGATVAAEGVENEEEALKVMELGADMLQGFYFSKAQPISSGILKNSNYSIKKISNNYSDYMTGKVNDEKNKLVEYEIVIKEVLHKLSLAEEKRFDFTLLDIVNNYRIFECLYILDSRGIQVSDSATTYNHFLKHKSLIFHSSKKGENHSFKKYYYFLKIMKLSKYMTEPYISVATGSLCVTMSCIFKNIENKKYILCLDLNPDSIYI</sequence>
<dbReference type="Gene3D" id="3.30.450.20">
    <property type="entry name" value="PAS domain"/>
    <property type="match status" value="1"/>
</dbReference>
<gene>
    <name evidence="2" type="ORF">SAMN02745941_04356</name>
</gene>
<dbReference type="EMBL" id="FQXU01000020">
    <property type="protein sequence ID" value="SHI79216.1"/>
    <property type="molecule type" value="Genomic_DNA"/>
</dbReference>
<dbReference type="Pfam" id="PF00563">
    <property type="entry name" value="EAL"/>
    <property type="match status" value="1"/>
</dbReference>
<dbReference type="PANTHER" id="PTHR33121:SF76">
    <property type="entry name" value="SIGNALING PROTEIN"/>
    <property type="match status" value="1"/>
</dbReference>
<dbReference type="GO" id="GO:0071111">
    <property type="term" value="F:cyclic-guanylate-specific phosphodiesterase activity"/>
    <property type="evidence" value="ECO:0007669"/>
    <property type="project" value="InterPro"/>
</dbReference>
<dbReference type="PANTHER" id="PTHR33121">
    <property type="entry name" value="CYCLIC DI-GMP PHOSPHODIESTERASE PDEF"/>
    <property type="match status" value="1"/>
</dbReference>
<name>A0A1M6E160_9CLOT</name>
<organism evidence="2 3">
    <name type="scientific">Clostridium intestinale DSM 6191</name>
    <dbReference type="NCBI Taxonomy" id="1121320"/>
    <lineage>
        <taxon>Bacteria</taxon>
        <taxon>Bacillati</taxon>
        <taxon>Bacillota</taxon>
        <taxon>Clostridia</taxon>
        <taxon>Eubacteriales</taxon>
        <taxon>Clostridiaceae</taxon>
        <taxon>Clostridium</taxon>
    </lineage>
</organism>
<proteinExistence type="predicted"/>
<dbReference type="AlphaFoldDB" id="A0A1M6E160"/>
<dbReference type="InterPro" id="IPR001633">
    <property type="entry name" value="EAL_dom"/>
</dbReference>